<dbReference type="PROSITE" id="PS50885">
    <property type="entry name" value="HAMP"/>
    <property type="match status" value="1"/>
</dbReference>
<dbReference type="RefSeq" id="WP_146215111.1">
    <property type="nucleotide sequence ID" value="NZ_QJKI01000010.1"/>
</dbReference>
<dbReference type="FunFam" id="3.30.70.270:FF:000001">
    <property type="entry name" value="Diguanylate cyclase domain protein"/>
    <property type="match status" value="1"/>
</dbReference>
<keyword evidence="1" id="KW-1133">Transmembrane helix</keyword>
<dbReference type="PANTHER" id="PTHR44757:SF2">
    <property type="entry name" value="BIOFILM ARCHITECTURE MAINTENANCE PROTEIN MBAA"/>
    <property type="match status" value="1"/>
</dbReference>
<dbReference type="Proteomes" id="UP000247555">
    <property type="component" value="Unassembled WGS sequence"/>
</dbReference>
<dbReference type="InterPro" id="IPR052155">
    <property type="entry name" value="Biofilm_reg_signaling"/>
</dbReference>
<dbReference type="SUPFAM" id="SSF55785">
    <property type="entry name" value="PYP-like sensor domain (PAS domain)"/>
    <property type="match status" value="2"/>
</dbReference>
<dbReference type="Pfam" id="PF08447">
    <property type="entry name" value="PAS_3"/>
    <property type="match status" value="1"/>
</dbReference>
<feature type="transmembrane region" description="Helical" evidence="1">
    <location>
        <begin position="12"/>
        <end position="33"/>
    </location>
</feature>
<dbReference type="InterPro" id="IPR029787">
    <property type="entry name" value="Nucleotide_cyclase"/>
</dbReference>
<dbReference type="InterPro" id="IPR013655">
    <property type="entry name" value="PAS_fold_3"/>
</dbReference>
<reference evidence="5 6" key="1">
    <citation type="submission" date="2018-05" db="EMBL/GenBank/DDBJ databases">
        <title>Genomic Encyclopedia of Type Strains, Phase IV (KMG-IV): sequencing the most valuable type-strain genomes for metagenomic binning, comparative biology and taxonomic classification.</title>
        <authorList>
            <person name="Goeker M."/>
        </authorList>
    </citation>
    <scope>NUCLEOTIDE SEQUENCE [LARGE SCALE GENOMIC DNA]</scope>
    <source>
        <strain evidence="5 6">DSM 29661</strain>
    </source>
</reference>
<evidence type="ECO:0000259" key="3">
    <source>
        <dbReference type="PROSITE" id="PS50885"/>
    </source>
</evidence>
<dbReference type="GO" id="GO:0016020">
    <property type="term" value="C:membrane"/>
    <property type="evidence" value="ECO:0007669"/>
    <property type="project" value="InterPro"/>
</dbReference>
<feature type="domain" description="HAMP" evidence="3">
    <location>
        <begin position="183"/>
        <end position="235"/>
    </location>
</feature>
<dbReference type="CDD" id="cd01949">
    <property type="entry name" value="GGDEF"/>
    <property type="match status" value="1"/>
</dbReference>
<dbReference type="PROSITE" id="PS50112">
    <property type="entry name" value="PAS"/>
    <property type="match status" value="1"/>
</dbReference>
<dbReference type="InterPro" id="IPR000160">
    <property type="entry name" value="GGDEF_dom"/>
</dbReference>
<dbReference type="SMART" id="SM00091">
    <property type="entry name" value="PAS"/>
    <property type="match status" value="2"/>
</dbReference>
<dbReference type="EMBL" id="QJKI01000010">
    <property type="protein sequence ID" value="PXX78757.1"/>
    <property type="molecule type" value="Genomic_DNA"/>
</dbReference>
<dbReference type="CDD" id="cd00130">
    <property type="entry name" value="PAS"/>
    <property type="match status" value="2"/>
</dbReference>
<evidence type="ECO:0000313" key="5">
    <source>
        <dbReference type="EMBL" id="PXX78757.1"/>
    </source>
</evidence>
<gene>
    <name evidence="5" type="ORF">DFR34_11079</name>
</gene>
<dbReference type="SUPFAM" id="SSF158472">
    <property type="entry name" value="HAMP domain-like"/>
    <property type="match status" value="1"/>
</dbReference>
<dbReference type="Pfam" id="PF00990">
    <property type="entry name" value="GGDEF"/>
    <property type="match status" value="1"/>
</dbReference>
<keyword evidence="6" id="KW-1185">Reference proteome</keyword>
<feature type="transmembrane region" description="Helical" evidence="1">
    <location>
        <begin position="159"/>
        <end position="185"/>
    </location>
</feature>
<dbReference type="InterPro" id="IPR035965">
    <property type="entry name" value="PAS-like_dom_sf"/>
</dbReference>
<dbReference type="NCBIfam" id="TIGR00254">
    <property type="entry name" value="GGDEF"/>
    <property type="match status" value="1"/>
</dbReference>
<sequence length="716" mass="81015">MWLTRAHSLRFRLIGLGLLINLLIVGMISLVTLDAVHEVARNDLVKQLGTLDRQASAALTRPAAEHDLNTLYWQVEHFSHYPDVVYLAVRDRDGRVLAGGGWAPGKLAPEPDRVDRFWLFAPRDQVFHHRLELQVGGQTVGEVVYGLSMADARDALSRAMGWCALVGLFSVVTLFGLQWLLGAWLMRPLRRLGRAARAIADGQYDVTMPEPGHDEIGQLTDHFQHMRDALRQQIGEIQSQKNMLHAIADYAYAWELWINPAGKLFWTSTASERVIGYTREECMAMPSVLETIAHDEDRARLRHALDHAIEARTSGQGFEFRACHQRGHWLWLTVNWHPIYNTLGGYQGCRLSVMDSSESKHNQLALDKAFADLQALQQLSEVHLRQAERERARLKALFSALSIGMVFTDRTHRIIYANPMFSRLLSLPAPDALLGEDLSQLTPALFVMPEHSVHGEEEAPRNELKLDDKRVLTFQHIDVHDDEHGSLWIFEDVTAERATAEQLIFLAERDTLTGVYNRRRFDTELERMVKRADRREQPMALVIFDLNDFKIINDSHGHAAGDQVLIDIARTVNKTVRQNEVFCRLGGDEFAVLMPEASAYDASMLSRRIEQQVTALDFEFDGVKRRVSASLGIAVYPSHANDAQTLVAAADAAMYQAKKQDKRGCWVVFDSSMKLDASQLLHTHDYPNEPQRLEPTVFADTGHDDAQPSMIDELFG</sequence>
<feature type="domain" description="PAS" evidence="2">
    <location>
        <begin position="258"/>
        <end position="312"/>
    </location>
</feature>
<keyword evidence="1" id="KW-0472">Membrane</keyword>
<dbReference type="OrthoDB" id="9813903at2"/>
<dbReference type="Pfam" id="PF00672">
    <property type="entry name" value="HAMP"/>
    <property type="match status" value="1"/>
</dbReference>
<organism evidence="5 6">
    <name type="scientific">Rivihabitans pingtungensis</name>
    <dbReference type="NCBI Taxonomy" id="1054498"/>
    <lineage>
        <taxon>Bacteria</taxon>
        <taxon>Pseudomonadati</taxon>
        <taxon>Pseudomonadota</taxon>
        <taxon>Betaproteobacteria</taxon>
        <taxon>Neisseriales</taxon>
        <taxon>Aquaspirillaceae</taxon>
        <taxon>Rivihabitans</taxon>
    </lineage>
</organism>
<dbReference type="InterPro" id="IPR000014">
    <property type="entry name" value="PAS"/>
</dbReference>
<evidence type="ECO:0000259" key="2">
    <source>
        <dbReference type="PROSITE" id="PS50112"/>
    </source>
</evidence>
<dbReference type="SUPFAM" id="SSF55073">
    <property type="entry name" value="Nucleotide cyclase"/>
    <property type="match status" value="1"/>
</dbReference>
<dbReference type="Gene3D" id="3.30.70.270">
    <property type="match status" value="1"/>
</dbReference>
<dbReference type="NCBIfam" id="TIGR00229">
    <property type="entry name" value="sensory_box"/>
    <property type="match status" value="1"/>
</dbReference>
<dbReference type="Pfam" id="PF13188">
    <property type="entry name" value="PAS_8"/>
    <property type="match status" value="1"/>
</dbReference>
<evidence type="ECO:0000259" key="4">
    <source>
        <dbReference type="PROSITE" id="PS50887"/>
    </source>
</evidence>
<dbReference type="InterPro" id="IPR043128">
    <property type="entry name" value="Rev_trsase/Diguanyl_cyclase"/>
</dbReference>
<dbReference type="InterPro" id="IPR003660">
    <property type="entry name" value="HAMP_dom"/>
</dbReference>
<dbReference type="GO" id="GO:0003824">
    <property type="term" value="F:catalytic activity"/>
    <property type="evidence" value="ECO:0007669"/>
    <property type="project" value="UniProtKB-ARBA"/>
</dbReference>
<name>A0A318LAQ2_9NEIS</name>
<dbReference type="SMART" id="SM00267">
    <property type="entry name" value="GGDEF"/>
    <property type="match status" value="1"/>
</dbReference>
<protein>
    <submittedName>
        <fullName evidence="5">PAS domain S-box-containing protein/diguanylate cyclase (GGDEF)-like protein</fullName>
    </submittedName>
</protein>
<comment type="caution">
    <text evidence="5">The sequence shown here is derived from an EMBL/GenBank/DDBJ whole genome shotgun (WGS) entry which is preliminary data.</text>
</comment>
<dbReference type="Gene3D" id="3.30.450.20">
    <property type="entry name" value="PAS domain"/>
    <property type="match status" value="2"/>
</dbReference>
<dbReference type="PANTHER" id="PTHR44757">
    <property type="entry name" value="DIGUANYLATE CYCLASE DGCP"/>
    <property type="match status" value="1"/>
</dbReference>
<dbReference type="CDD" id="cd06225">
    <property type="entry name" value="HAMP"/>
    <property type="match status" value="1"/>
</dbReference>
<dbReference type="Gene3D" id="6.10.340.10">
    <property type="match status" value="1"/>
</dbReference>
<dbReference type="PROSITE" id="PS50887">
    <property type="entry name" value="GGDEF"/>
    <property type="match status" value="1"/>
</dbReference>
<keyword evidence="1" id="KW-0812">Transmembrane</keyword>
<evidence type="ECO:0000256" key="1">
    <source>
        <dbReference type="SAM" id="Phobius"/>
    </source>
</evidence>
<dbReference type="SMART" id="SM00304">
    <property type="entry name" value="HAMP"/>
    <property type="match status" value="1"/>
</dbReference>
<feature type="domain" description="GGDEF" evidence="4">
    <location>
        <begin position="537"/>
        <end position="671"/>
    </location>
</feature>
<accession>A0A318LAQ2</accession>
<evidence type="ECO:0000313" key="6">
    <source>
        <dbReference type="Proteomes" id="UP000247555"/>
    </source>
</evidence>
<proteinExistence type="predicted"/>
<dbReference type="GO" id="GO:0007165">
    <property type="term" value="P:signal transduction"/>
    <property type="evidence" value="ECO:0007669"/>
    <property type="project" value="InterPro"/>
</dbReference>
<dbReference type="AlphaFoldDB" id="A0A318LAQ2"/>